<keyword evidence="2 4" id="KW-0238">DNA-binding</keyword>
<dbReference type="InterPro" id="IPR009057">
    <property type="entry name" value="Homeodomain-like_sf"/>
</dbReference>
<dbReference type="SUPFAM" id="SSF46689">
    <property type="entry name" value="Homeodomain-like"/>
    <property type="match status" value="1"/>
</dbReference>
<dbReference type="AlphaFoldDB" id="A0A8J3Q1D8"/>
<evidence type="ECO:0000259" key="6">
    <source>
        <dbReference type="PROSITE" id="PS50977"/>
    </source>
</evidence>
<evidence type="ECO:0000256" key="2">
    <source>
        <dbReference type="ARBA" id="ARBA00023125"/>
    </source>
</evidence>
<keyword evidence="1" id="KW-0805">Transcription regulation</keyword>
<dbReference type="Gene3D" id="1.10.10.60">
    <property type="entry name" value="Homeodomain-like"/>
    <property type="match status" value="1"/>
</dbReference>
<protein>
    <submittedName>
        <fullName evidence="7">TetR family transcriptional regulator</fullName>
    </submittedName>
</protein>
<dbReference type="InterPro" id="IPR050109">
    <property type="entry name" value="HTH-type_TetR-like_transc_reg"/>
</dbReference>
<keyword evidence="8" id="KW-1185">Reference proteome</keyword>
<dbReference type="Pfam" id="PF17754">
    <property type="entry name" value="TetR_C_14"/>
    <property type="match status" value="1"/>
</dbReference>
<dbReference type="EMBL" id="BONV01000059">
    <property type="protein sequence ID" value="GIG84830.1"/>
    <property type="molecule type" value="Genomic_DNA"/>
</dbReference>
<dbReference type="InterPro" id="IPR041347">
    <property type="entry name" value="MftR_C"/>
</dbReference>
<dbReference type="InterPro" id="IPR001647">
    <property type="entry name" value="HTH_TetR"/>
</dbReference>
<organism evidence="7 8">
    <name type="scientific">Planotetraspora kaengkrachanensis</name>
    <dbReference type="NCBI Taxonomy" id="575193"/>
    <lineage>
        <taxon>Bacteria</taxon>
        <taxon>Bacillati</taxon>
        <taxon>Actinomycetota</taxon>
        <taxon>Actinomycetes</taxon>
        <taxon>Streptosporangiales</taxon>
        <taxon>Streptosporangiaceae</taxon>
        <taxon>Planotetraspora</taxon>
    </lineage>
</organism>
<proteinExistence type="predicted"/>
<comment type="caution">
    <text evidence="7">The sequence shown here is derived from an EMBL/GenBank/DDBJ whole genome shotgun (WGS) entry which is preliminary data.</text>
</comment>
<dbReference type="Pfam" id="PF00440">
    <property type="entry name" value="TetR_N"/>
    <property type="match status" value="1"/>
</dbReference>
<evidence type="ECO:0000256" key="3">
    <source>
        <dbReference type="ARBA" id="ARBA00023163"/>
    </source>
</evidence>
<feature type="DNA-binding region" description="H-T-H motif" evidence="4">
    <location>
        <begin position="42"/>
        <end position="61"/>
    </location>
</feature>
<dbReference type="PANTHER" id="PTHR30055">
    <property type="entry name" value="HTH-TYPE TRANSCRIPTIONAL REGULATOR RUTR"/>
    <property type="match status" value="1"/>
</dbReference>
<dbReference type="Gene3D" id="1.10.357.10">
    <property type="entry name" value="Tetracycline Repressor, domain 2"/>
    <property type="match status" value="1"/>
</dbReference>
<evidence type="ECO:0000256" key="4">
    <source>
        <dbReference type="PROSITE-ProRule" id="PRU00335"/>
    </source>
</evidence>
<name>A0A8J3Q1D8_9ACTN</name>
<feature type="domain" description="HTH tetR-type" evidence="6">
    <location>
        <begin position="19"/>
        <end position="79"/>
    </location>
</feature>
<evidence type="ECO:0000256" key="5">
    <source>
        <dbReference type="SAM" id="MobiDB-lite"/>
    </source>
</evidence>
<keyword evidence="3" id="KW-0804">Transcription</keyword>
<dbReference type="GO" id="GO:0003700">
    <property type="term" value="F:DNA-binding transcription factor activity"/>
    <property type="evidence" value="ECO:0007669"/>
    <property type="project" value="TreeGrafter"/>
</dbReference>
<sequence length="218" mass="24525">MNRYAVPMRPAGLREKKKSQTRQLIADTAASLFRARGFDDVTVDEIAAVAQVSKKTVFNHFPTKEDLVFYKAEEREAMSLAAVRERAPGVSILDSFRQLCRSQTRLVAGIRRDQAHPRGFFDLVNANPSLQRKMYEVNAHLVNTLAEAVAAETDAEPGDPIPSIVASTLIGAQRALYRRLRERVASGDDDETIERAHHEDVQRVFDRLRDGFGDYPSR</sequence>
<dbReference type="Proteomes" id="UP000630097">
    <property type="component" value="Unassembled WGS sequence"/>
</dbReference>
<gene>
    <name evidence="7" type="ORF">Pka01_79570</name>
</gene>
<dbReference type="PANTHER" id="PTHR30055:SF234">
    <property type="entry name" value="HTH-TYPE TRANSCRIPTIONAL REGULATOR BETI"/>
    <property type="match status" value="1"/>
</dbReference>
<dbReference type="PRINTS" id="PR00455">
    <property type="entry name" value="HTHTETR"/>
</dbReference>
<dbReference type="GO" id="GO:0000976">
    <property type="term" value="F:transcription cis-regulatory region binding"/>
    <property type="evidence" value="ECO:0007669"/>
    <property type="project" value="TreeGrafter"/>
</dbReference>
<evidence type="ECO:0000313" key="7">
    <source>
        <dbReference type="EMBL" id="GIG84830.1"/>
    </source>
</evidence>
<evidence type="ECO:0000256" key="1">
    <source>
        <dbReference type="ARBA" id="ARBA00023015"/>
    </source>
</evidence>
<feature type="region of interest" description="Disordered" evidence="5">
    <location>
        <begin position="1"/>
        <end position="20"/>
    </location>
</feature>
<reference evidence="7 8" key="1">
    <citation type="submission" date="2021-01" db="EMBL/GenBank/DDBJ databases">
        <title>Whole genome shotgun sequence of Planotetraspora kaengkrachanensis NBRC 104272.</title>
        <authorList>
            <person name="Komaki H."/>
            <person name="Tamura T."/>
        </authorList>
    </citation>
    <scope>NUCLEOTIDE SEQUENCE [LARGE SCALE GENOMIC DNA]</scope>
    <source>
        <strain evidence="7 8">NBRC 104272</strain>
    </source>
</reference>
<accession>A0A8J3Q1D8</accession>
<dbReference type="PROSITE" id="PS50977">
    <property type="entry name" value="HTH_TETR_2"/>
    <property type="match status" value="1"/>
</dbReference>
<evidence type="ECO:0000313" key="8">
    <source>
        <dbReference type="Proteomes" id="UP000630097"/>
    </source>
</evidence>